<accession>A0A1B4Q3H8</accession>
<sequence length="114" mass="13100">MNDKHRLPTYEQFLEYRTAIIQAIALAWQSKEFLKELEKDPVKALRDHFGYDYPFQLDLQVQPKSSTWTPAVNGDWTAGRKNKLTLILPPAPADEKQFAQALAAYNANHITIID</sequence>
<evidence type="ECO:0000313" key="2">
    <source>
        <dbReference type="Proteomes" id="UP000094776"/>
    </source>
</evidence>
<proteinExistence type="predicted"/>
<dbReference type="Proteomes" id="UP000094776">
    <property type="component" value="Chromosome 2"/>
</dbReference>
<dbReference type="NCBIfam" id="TIGR03795">
    <property type="entry name" value="RNP_Burkhold"/>
    <property type="match status" value="1"/>
</dbReference>
<organism evidence="1 2">
    <name type="scientific">Burkholderia cepacia</name>
    <name type="common">Pseudomonas cepacia</name>
    <dbReference type="NCBI Taxonomy" id="292"/>
    <lineage>
        <taxon>Bacteria</taxon>
        <taxon>Pseudomonadati</taxon>
        <taxon>Pseudomonadota</taxon>
        <taxon>Betaproteobacteria</taxon>
        <taxon>Burkholderiales</taxon>
        <taxon>Burkholderiaceae</taxon>
        <taxon>Burkholderia</taxon>
        <taxon>Burkholderia cepacia complex</taxon>
    </lineage>
</organism>
<dbReference type="AlphaFoldDB" id="A0A1B4Q3H8"/>
<name>A0A1B4Q3H8_BURCE</name>
<reference evidence="1 2" key="1">
    <citation type="submission" date="2015-12" db="EMBL/GenBank/DDBJ databases">
        <title>Diversity of Burkholderia near neighbor genomes.</title>
        <authorList>
            <person name="Sahl J."/>
            <person name="Wagner D."/>
            <person name="Keim P."/>
        </authorList>
    </citation>
    <scope>NUCLEOTIDE SEQUENCE [LARGE SCALE GENOMIC DNA]</scope>
    <source>
        <strain evidence="1 2">MSMB1184WGS</strain>
    </source>
</reference>
<dbReference type="RefSeq" id="WP_059716365.1">
    <property type="nucleotide sequence ID" value="NZ_CP013444.1"/>
</dbReference>
<gene>
    <name evidence="1" type="ORF">WT26_33945</name>
</gene>
<dbReference type="InterPro" id="IPR036648">
    <property type="entry name" value="CN_Hdrase_a/SCN_Hdrase_g_sf"/>
</dbReference>
<dbReference type="EMBL" id="CP013444">
    <property type="protein sequence ID" value="AOK20721.1"/>
    <property type="molecule type" value="Genomic_DNA"/>
</dbReference>
<evidence type="ECO:0008006" key="3">
    <source>
        <dbReference type="Google" id="ProtNLM"/>
    </source>
</evidence>
<dbReference type="InterPro" id="IPR022261">
    <property type="entry name" value="RNP_Burkhold"/>
</dbReference>
<evidence type="ECO:0000313" key="1">
    <source>
        <dbReference type="EMBL" id="AOK20721.1"/>
    </source>
</evidence>
<protein>
    <recommendedName>
        <fullName evidence="3">ABC transporter ATPase</fullName>
    </recommendedName>
</protein>
<dbReference type="SUPFAM" id="SSF56209">
    <property type="entry name" value="Nitrile hydratase alpha chain"/>
    <property type="match status" value="1"/>
</dbReference>
<dbReference type="GO" id="GO:0046914">
    <property type="term" value="F:transition metal ion binding"/>
    <property type="evidence" value="ECO:0007669"/>
    <property type="project" value="InterPro"/>
</dbReference>
<dbReference type="GO" id="GO:0003824">
    <property type="term" value="F:catalytic activity"/>
    <property type="evidence" value="ECO:0007669"/>
    <property type="project" value="InterPro"/>
</dbReference>